<dbReference type="EMBL" id="CP009112">
    <property type="protein sequence ID" value="ANS32362.1"/>
    <property type="molecule type" value="Genomic_DNA"/>
</dbReference>
<name>A0A1B1KIC4_RHOOP</name>
<dbReference type="AlphaFoldDB" id="A0A1B1KIC4"/>
<dbReference type="PATRIC" id="fig|37919.13.peg.8082"/>
<dbReference type="Pfam" id="PF13384">
    <property type="entry name" value="HTH_23"/>
    <property type="match status" value="1"/>
</dbReference>
<accession>A0A1B1KIC4</accession>
<sequence>MIVILSAEDAAEHLASGAMACPACGGGLRKWGFGRSRTVRGLGADSVTVRPARVRCARCSRTQVLLPTALQVRRADTTEVIGTALVHKANGLGYRRIAERLDRPESTVRRWLRRVPPEHLHWMYTQGCERLATYAADAFSRIRNTRNPLHHTLTMLAAAAFHARERFGFEDPPWTLIGMYTRGRLLAPPRGG</sequence>
<organism evidence="2 3">
    <name type="scientific">Rhodococcus opacus</name>
    <name type="common">Nocardia opaca</name>
    <dbReference type="NCBI Taxonomy" id="37919"/>
    <lineage>
        <taxon>Bacteria</taxon>
        <taxon>Bacillati</taxon>
        <taxon>Actinomycetota</taxon>
        <taxon>Actinomycetes</taxon>
        <taxon>Mycobacteriales</taxon>
        <taxon>Nocardiaceae</taxon>
        <taxon>Rhodococcus</taxon>
    </lineage>
</organism>
<dbReference type="Proteomes" id="UP000186108">
    <property type="component" value="Plasmid pR1CP1"/>
</dbReference>
<geneLocation type="plasmid" evidence="2">
    <name>pR1CP1</name>
</geneLocation>
<evidence type="ECO:0000313" key="3">
    <source>
        <dbReference type="Proteomes" id="UP000186108"/>
    </source>
</evidence>
<reference evidence="2 3" key="1">
    <citation type="submission" date="2014-07" db="EMBL/GenBank/DDBJ databases">
        <authorList>
            <person name="Zhang J.E."/>
            <person name="Yang H."/>
            <person name="Guo J."/>
            <person name="Deng Z."/>
            <person name="Luo H."/>
            <person name="Luo M."/>
            <person name="Zhao B."/>
        </authorList>
    </citation>
    <scope>NUCLEOTIDE SEQUENCE [LARGE SCALE GENOMIC DNA]</scope>
    <source>
        <strain evidence="2 3">1CP</strain>
        <plasmid evidence="3">Plasmid pr1cp1</plasmid>
        <plasmid evidence="2">pR1CP1</plasmid>
    </source>
</reference>
<geneLocation type="plasmid" evidence="3">
    <name>pr1cp1</name>
</geneLocation>
<dbReference type="EMBL" id="CP009112">
    <property type="protein sequence ID" value="ANS32269.1"/>
    <property type="molecule type" value="Genomic_DNA"/>
</dbReference>
<evidence type="ECO:0000313" key="1">
    <source>
        <dbReference type="EMBL" id="ANS32269.1"/>
    </source>
</evidence>
<keyword evidence="2" id="KW-0614">Plasmid</keyword>
<protein>
    <submittedName>
        <fullName evidence="2">Sigma-70 family RNA polymerase sigma factor</fullName>
    </submittedName>
</protein>
<proteinExistence type="predicted"/>
<evidence type="ECO:0000313" key="2">
    <source>
        <dbReference type="EMBL" id="ANS32362.1"/>
    </source>
</evidence>
<gene>
    <name evidence="1" type="ORF">R1CP_38365</name>
    <name evidence="2" type="ORF">R1CP_38870</name>
</gene>